<organism evidence="2 3">
    <name type="scientific">Rhodovulum sulfidophilum</name>
    <name type="common">Rhodobacter sulfidophilus</name>
    <dbReference type="NCBI Taxonomy" id="35806"/>
    <lineage>
        <taxon>Bacteria</taxon>
        <taxon>Pseudomonadati</taxon>
        <taxon>Pseudomonadota</taxon>
        <taxon>Alphaproteobacteria</taxon>
        <taxon>Rhodobacterales</taxon>
        <taxon>Paracoccaceae</taxon>
        <taxon>Rhodovulum</taxon>
    </lineage>
</organism>
<dbReference type="EMBL" id="QFPW01000001">
    <property type="protein sequence ID" value="PZQ52364.1"/>
    <property type="molecule type" value="Genomic_DNA"/>
</dbReference>
<dbReference type="Proteomes" id="UP000249185">
    <property type="component" value="Unassembled WGS sequence"/>
</dbReference>
<gene>
    <name evidence="2" type="ORF">DI556_01525</name>
</gene>
<reference evidence="2 3" key="1">
    <citation type="submission" date="2017-08" db="EMBL/GenBank/DDBJ databases">
        <title>Infants hospitalized years apart are colonized by the same room-sourced microbial strains.</title>
        <authorList>
            <person name="Brooks B."/>
            <person name="Olm M.R."/>
            <person name="Firek B.A."/>
            <person name="Baker R."/>
            <person name="Thomas B.C."/>
            <person name="Morowitz M.J."/>
            <person name="Banfield J.F."/>
        </authorList>
    </citation>
    <scope>NUCLEOTIDE SEQUENCE [LARGE SCALE GENOMIC DNA]</scope>
    <source>
        <strain evidence="2">S2_005_002_R2_34</strain>
    </source>
</reference>
<protein>
    <recommendedName>
        <fullName evidence="1">Polysaccharide pyruvyl transferase domain-containing protein</fullName>
    </recommendedName>
</protein>
<feature type="domain" description="Polysaccharide pyruvyl transferase" evidence="1">
    <location>
        <begin position="428"/>
        <end position="541"/>
    </location>
</feature>
<proteinExistence type="predicted"/>
<comment type="caution">
    <text evidence="2">The sequence shown here is derived from an EMBL/GenBank/DDBJ whole genome shotgun (WGS) entry which is preliminary data.</text>
</comment>
<evidence type="ECO:0000259" key="1">
    <source>
        <dbReference type="Pfam" id="PF04230"/>
    </source>
</evidence>
<dbReference type="Pfam" id="PF04230">
    <property type="entry name" value="PS_pyruv_trans"/>
    <property type="match status" value="1"/>
</dbReference>
<evidence type="ECO:0000313" key="2">
    <source>
        <dbReference type="EMBL" id="PZQ52364.1"/>
    </source>
</evidence>
<dbReference type="AlphaFoldDB" id="A0A2W5NH14"/>
<evidence type="ECO:0000313" key="3">
    <source>
        <dbReference type="Proteomes" id="UP000249185"/>
    </source>
</evidence>
<name>A0A2W5NH14_RHOSU</name>
<dbReference type="InterPro" id="IPR007345">
    <property type="entry name" value="Polysacch_pyruvyl_Trfase"/>
</dbReference>
<accession>A0A2W5NH14</accession>
<sequence>MLKGGKRRIQAGLKSSNKAIVVSFFGGDPYYARCAERLASQCDAFDLSYDICEIEKRDDESWINVCRKKIAFYTDKSEEYDAPVIWLDVDTQIIGDPSHVLESSADVGAFLRNFKYLIGFDPMQYARLLHPGYLLLGRSDRAKAFMATLRELDRTGDPTGTDDFVLQEALTRHAGQLSFQLFSPGDIVFSNEAKDRGAAVFQHGDSGNVRLNVSAAIQHQPELLTPERRRRVFLEAAEAHIKAKRPREAEPLLREVRRMDPRDETAMLKLLKVYDGLGWEKKFAALAAKAEARPELARAVLRLRYETAAAAGDLAAADKLAARIEEEGGDADKAFARSRQFRLSFDAEAARREIDPADRVPLWWWERPYPGNLGDMINPYLVGKLTGVPPRHQTRPGRVLAIGSIIRFAKPGDKVWGAGCPSADQAIEPGATYHAVRGPLTRRMVLEAGADCPEVYGDPAWLLPLVYPDPKRAKTHRLGLIRHFTHRDRPIELGEGLREIEILRAGQEGIEAFLDELLSCEAIVSTSLHGLIIANAYRVPARLATFRDGDRQIHGDGMKFEDYFLSIGRDDVAPLDLGAPPKLEARLAAQCRDNPEREIDLEALLAAAPFPILPEIHEALARMRAEAAPWGRLSSLTRRAFASISRQ</sequence>